<dbReference type="PANTHER" id="PTHR44119">
    <property type="entry name" value="MAGNESIUM-CHELATASE SUBUNIT CHLH, CHLOROPLASTIC"/>
    <property type="match status" value="1"/>
</dbReference>
<sequence>MHVVFRETRGLEDAEAPFDPGQDAADLVVLSFSDSDLGAFAAGWRRADGGLPALRLQNLVALRHPLSVDAYAERTLAGARAILIRLIGGAAYWPHGLAVVQDMARRRGIALAVLPADGAEDAALEAASTLDRPVLRRLAALCDAGGAVAAQMALAELARAAGLDAAPVAGAATVPQMGLYDPDAGVIAALPQGPVTLVCFYRSYLAAADTAAVDALIAALRARGLAAMGVFAASLKTPGFADWLAEAVGARPVQAIISATCFSARGDDGATPFDRWDCPVHQVVLSTARRRDWAGSERGLSPADLAMQVVLPEVDGRLNAGLVSHKSPARRDPALQYSRFAHHPDADRLAAAADRIAAWHRLGQTPAAERRLAVILSSYPGRPDQIAHAVGLDALASTEALLADLSAEGWAVAPGAAQPAALAEQRISWPLEDYAAALAALPAALRDELAATWGAPADDPAVSRGAFSFAALRRGNALIALQPERSDPARRAEDYHDLSRVPRHGYVAFYLWLRSQGLHAIVHMGAHGTLEWLPGKAAALSGACWPEALIGPAPVIYPFIVNDPGEAAQARRRIGALTLGHLPPPLIASDTPDELRRLESLLDEYSTADGLDPARRARLIADIRAEAQGRGIEADLGLPPDAGMAEAITRIDRFVCDLKDSRFGDGLHVLGRGACGNAERAGLARALSGLRVAPGPSGSPARGRADVLPTGRNLFSVDPRAVPSRSAHAQGVKLAEELLRRHLQDHGDWPRGLVVNLWGSATMRTAGEEIAMALHLAGLAPVWDAGAERVSGVEAIPLALLGRPRIDVTLRVSGLFRDVFPSLAALFHTGTAMLAAREESAADNPYRDSAPRIFGPQPGRYGMGIAQGDLAPAARDAAGAAWLSASAWAIAADGSAAPDRAALEKRLRGADSLVHAQDLAETDLLVAADYPAHLGGFAAAMTHLGADAPAIYHLDSTRPGTPRARALPEEIARVVRARAANPAWADGMMRHGFRGAAEIAATLDHMAAFAHLAGAVPAHLFDLYHAATLGRPEVAAFMARENPAALAALRDRFAALRAAGLWATRRNSTHAALAPPGDKAQAAPPGRAAP</sequence>
<dbReference type="NCBIfam" id="NF008973">
    <property type="entry name" value="PRK12321.1"/>
    <property type="match status" value="1"/>
</dbReference>
<dbReference type="PANTHER" id="PTHR44119:SF4">
    <property type="entry name" value="AEROBIC COBALTOCHELATASE SUBUNIT COBN"/>
    <property type="match status" value="1"/>
</dbReference>
<accession>A0A1W6CVT3</accession>
<name>A0A1W6CVT3_9RHOB</name>
<dbReference type="EMBL" id="CP020612">
    <property type="protein sequence ID" value="ARJ68988.1"/>
    <property type="molecule type" value="Genomic_DNA"/>
</dbReference>
<dbReference type="Pfam" id="PF02514">
    <property type="entry name" value="CobN-Mg_chel"/>
    <property type="match status" value="2"/>
</dbReference>
<feature type="domain" description="CobN/magnesium chelatase" evidence="2">
    <location>
        <begin position="157"/>
        <end position="673"/>
    </location>
</feature>
<evidence type="ECO:0000256" key="1">
    <source>
        <dbReference type="SAM" id="MobiDB-lite"/>
    </source>
</evidence>
<keyword evidence="4" id="KW-1185">Reference proteome</keyword>
<dbReference type="Proteomes" id="UP000193017">
    <property type="component" value="Chromosome"/>
</dbReference>
<reference evidence="3 4" key="1">
    <citation type="submission" date="2017-03" db="EMBL/GenBank/DDBJ databases">
        <title>Genome sequence of Paracoccus contaminans isolated from a water microcosm.</title>
        <authorList>
            <person name="Aurass P."/>
            <person name="Karste S."/>
            <person name="Trost E."/>
            <person name="Glaeser S.P."/>
            <person name="Kaempfer P."/>
            <person name="Flieger A."/>
        </authorList>
    </citation>
    <scope>NUCLEOTIDE SEQUENCE [LARGE SCALE GENOMIC DNA]</scope>
    <source>
        <strain evidence="4">RKI 16-01929T\LMG 29738T\CCM 8701T\CIP 111112T</strain>
    </source>
</reference>
<evidence type="ECO:0000259" key="2">
    <source>
        <dbReference type="Pfam" id="PF02514"/>
    </source>
</evidence>
<dbReference type="AlphaFoldDB" id="A0A1W6CVT3"/>
<dbReference type="OrthoDB" id="9757976at2"/>
<dbReference type="RefSeq" id="WP_085377100.1">
    <property type="nucleotide sequence ID" value="NZ_CP020612.1"/>
</dbReference>
<evidence type="ECO:0000313" key="4">
    <source>
        <dbReference type="Proteomes" id="UP000193017"/>
    </source>
</evidence>
<dbReference type="InterPro" id="IPR003672">
    <property type="entry name" value="CobN/Mg_chltase"/>
</dbReference>
<protein>
    <submittedName>
        <fullName evidence="3">Cobaltochelatase subunit CobN</fullName>
    </submittedName>
</protein>
<gene>
    <name evidence="3" type="ORF">B0A89_04420</name>
</gene>
<feature type="region of interest" description="Disordered" evidence="1">
    <location>
        <begin position="1067"/>
        <end position="1090"/>
    </location>
</feature>
<proteinExistence type="predicted"/>
<dbReference type="STRING" id="1945662.B0A89_04420"/>
<evidence type="ECO:0000313" key="3">
    <source>
        <dbReference type="EMBL" id="ARJ68988.1"/>
    </source>
</evidence>
<dbReference type="KEGG" id="pcon:B0A89_04420"/>
<dbReference type="CDD" id="cd10150">
    <property type="entry name" value="CobN_like"/>
    <property type="match status" value="1"/>
</dbReference>
<organism evidence="3 4">
    <name type="scientific">Paracoccus contaminans</name>
    <dbReference type="NCBI Taxonomy" id="1945662"/>
    <lineage>
        <taxon>Bacteria</taxon>
        <taxon>Pseudomonadati</taxon>
        <taxon>Pseudomonadota</taxon>
        <taxon>Alphaproteobacteria</taxon>
        <taxon>Rhodobacterales</taxon>
        <taxon>Paracoccaceae</taxon>
        <taxon>Paracoccus</taxon>
    </lineage>
</organism>
<feature type="domain" description="CobN/magnesium chelatase" evidence="2">
    <location>
        <begin position="678"/>
        <end position="1067"/>
    </location>
</feature>